<feature type="region of interest" description="Disordered" evidence="8">
    <location>
        <begin position="79"/>
        <end position="137"/>
    </location>
</feature>
<feature type="domain" description="Helicase C-terminal" evidence="10">
    <location>
        <begin position="472"/>
        <end position="611"/>
    </location>
</feature>
<dbReference type="InterPro" id="IPR011545">
    <property type="entry name" value="DEAD/DEAH_box_helicase_dom"/>
</dbReference>
<dbReference type="Pfam" id="PF00270">
    <property type="entry name" value="DEAD"/>
    <property type="match status" value="1"/>
</dbReference>
<keyword evidence="1 7" id="KW-0547">Nucleotide-binding</keyword>
<dbReference type="PROSITE" id="PS51192">
    <property type="entry name" value="HELICASE_ATP_BIND_1"/>
    <property type="match status" value="1"/>
</dbReference>
<evidence type="ECO:0000259" key="10">
    <source>
        <dbReference type="PROSITE" id="PS51194"/>
    </source>
</evidence>
<feature type="domain" description="DEAD-box RNA helicase Q" evidence="11">
    <location>
        <begin position="218"/>
        <end position="246"/>
    </location>
</feature>
<evidence type="ECO:0000256" key="2">
    <source>
        <dbReference type="ARBA" id="ARBA00022801"/>
    </source>
</evidence>
<comment type="domain">
    <text evidence="7">The Q motif is unique to and characteristic of the DEAD box family of RNA helicases and controls ATP binding and hydrolysis.</text>
</comment>
<dbReference type="EC" id="3.6.4.13" evidence="7"/>
<dbReference type="GO" id="GO:0003723">
    <property type="term" value="F:RNA binding"/>
    <property type="evidence" value="ECO:0007669"/>
    <property type="project" value="UniProtKB-UniRule"/>
</dbReference>
<dbReference type="InterPro" id="IPR014014">
    <property type="entry name" value="RNA_helicase_DEAD_Q_motif"/>
</dbReference>
<comment type="catalytic activity">
    <reaction evidence="7">
        <text>ATP + H2O = ADP + phosphate + H(+)</text>
        <dbReference type="Rhea" id="RHEA:13065"/>
        <dbReference type="ChEBI" id="CHEBI:15377"/>
        <dbReference type="ChEBI" id="CHEBI:15378"/>
        <dbReference type="ChEBI" id="CHEBI:30616"/>
        <dbReference type="ChEBI" id="CHEBI:43474"/>
        <dbReference type="ChEBI" id="CHEBI:456216"/>
        <dbReference type="EC" id="3.6.4.13"/>
    </reaction>
</comment>
<feature type="compositionally biased region" description="Polar residues" evidence="8">
    <location>
        <begin position="47"/>
        <end position="61"/>
    </location>
</feature>
<feature type="compositionally biased region" description="Basic residues" evidence="8">
    <location>
        <begin position="109"/>
        <end position="128"/>
    </location>
</feature>
<dbReference type="OrthoDB" id="4726at2759"/>
<evidence type="ECO:0000256" key="4">
    <source>
        <dbReference type="ARBA" id="ARBA00022840"/>
    </source>
</evidence>
<dbReference type="AlphaFoldDB" id="A0A9N9HSH7"/>
<dbReference type="PROSITE" id="PS51195">
    <property type="entry name" value="Q_MOTIF"/>
    <property type="match status" value="1"/>
</dbReference>
<dbReference type="InterPro" id="IPR027417">
    <property type="entry name" value="P-loop_NTPase"/>
</dbReference>
<dbReference type="Pfam" id="PF00271">
    <property type="entry name" value="Helicase_C"/>
    <property type="match status" value="1"/>
</dbReference>
<sequence>MGDNSLLLKTVKDIQSSLAVLPQIQASVMRLTDAIMSLEGNGPLRPSNEQKLTNGISSSHGSPELLPVAEAVEINENDLINHKSQNEKGINHIDKEKKDGSVAGPSERSRKKMSITERRKLKKEKRKQTVSQGQGDLLSNEDVMAQQSQSKTCESPQIQEKFLPTRTTQRSARMINSGSNNKERQDRRFGRGQSNQNFNNYFQRERETLQNNWDKSEPTFEGMNLKPELLKGIRDLGYDQPTPIQQRALTALLTRHDAVIQIPRSEERTLTYVIAILQLIDARDQSCQAIILVHNKDLCYAIQDLINVVSKHLQISWSVCVGGYSVRQDVEKLRNVGQQIILGTPGKLHFGYSPFVSLASLNSYLISPIIGRLIDLMIDRRSFDASRVRMVVVEDSCIMFNSTFRSQALDIIHRSPSRAQRILMTTATTFTLADVKNRLAKNAHIVVNDVHMSEGLQLYYKLVEKEEEKLNALCELFKMLEFEKSIIFCDNAERVDWLADKLTTLFEHMNVFSMHSMTKQSERHDIVKSFWNVSPAIIVTTDSFAAVLAFQPVKYTIHFDLPFKKEDYHDRICCSGGYGLPGTVVNLLVKGHLYDLGSLERYYKIQSQELP</sequence>
<dbReference type="InterPro" id="IPR014001">
    <property type="entry name" value="Helicase_ATP-bd"/>
</dbReference>
<dbReference type="InterPro" id="IPR001650">
    <property type="entry name" value="Helicase_C-like"/>
</dbReference>
<evidence type="ECO:0000256" key="6">
    <source>
        <dbReference type="PROSITE-ProRule" id="PRU00552"/>
    </source>
</evidence>
<dbReference type="SUPFAM" id="SSF52540">
    <property type="entry name" value="P-loop containing nucleoside triphosphate hydrolases"/>
    <property type="match status" value="2"/>
</dbReference>
<evidence type="ECO:0000256" key="1">
    <source>
        <dbReference type="ARBA" id="ARBA00022741"/>
    </source>
</evidence>
<protein>
    <recommendedName>
        <fullName evidence="7">ATP-dependent RNA helicase</fullName>
        <ecNumber evidence="7">3.6.4.13</ecNumber>
    </recommendedName>
</protein>
<evidence type="ECO:0000313" key="12">
    <source>
        <dbReference type="EMBL" id="CAG8703171.1"/>
    </source>
</evidence>
<evidence type="ECO:0000256" key="7">
    <source>
        <dbReference type="RuleBase" id="RU365068"/>
    </source>
</evidence>
<keyword evidence="2 7" id="KW-0378">Hydrolase</keyword>
<feature type="short sequence motif" description="Q motif" evidence="6">
    <location>
        <begin position="218"/>
        <end position="246"/>
    </location>
</feature>
<dbReference type="Gene3D" id="3.40.50.300">
    <property type="entry name" value="P-loop containing nucleotide triphosphate hydrolases"/>
    <property type="match status" value="2"/>
</dbReference>
<feature type="compositionally biased region" description="Basic and acidic residues" evidence="8">
    <location>
        <begin position="79"/>
        <end position="100"/>
    </location>
</feature>
<keyword evidence="5 7" id="KW-0694">RNA-binding</keyword>
<keyword evidence="13" id="KW-1185">Reference proteome</keyword>
<feature type="compositionally biased region" description="Polar residues" evidence="8">
    <location>
        <begin position="165"/>
        <end position="180"/>
    </location>
</feature>
<dbReference type="GO" id="GO:0003724">
    <property type="term" value="F:RNA helicase activity"/>
    <property type="evidence" value="ECO:0007669"/>
    <property type="project" value="UniProtKB-EC"/>
</dbReference>
<evidence type="ECO:0000256" key="3">
    <source>
        <dbReference type="ARBA" id="ARBA00022806"/>
    </source>
</evidence>
<dbReference type="EMBL" id="CAJVPV010017576">
    <property type="protein sequence ID" value="CAG8703171.1"/>
    <property type="molecule type" value="Genomic_DNA"/>
</dbReference>
<evidence type="ECO:0000313" key="13">
    <source>
        <dbReference type="Proteomes" id="UP000789342"/>
    </source>
</evidence>
<dbReference type="Proteomes" id="UP000789342">
    <property type="component" value="Unassembled WGS sequence"/>
</dbReference>
<dbReference type="PANTHER" id="PTHR24031">
    <property type="entry name" value="RNA HELICASE"/>
    <property type="match status" value="1"/>
</dbReference>
<gene>
    <name evidence="12" type="ORF">AMORRO_LOCUS12248</name>
</gene>
<feature type="domain" description="Helicase ATP-binding" evidence="9">
    <location>
        <begin position="249"/>
        <end position="447"/>
    </location>
</feature>
<comment type="caution">
    <text evidence="12">The sequence shown here is derived from an EMBL/GenBank/DDBJ whole genome shotgun (WGS) entry which is preliminary data.</text>
</comment>
<dbReference type="PROSITE" id="PS51194">
    <property type="entry name" value="HELICASE_CTER"/>
    <property type="match status" value="1"/>
</dbReference>
<dbReference type="SMART" id="SM00487">
    <property type="entry name" value="DEXDc"/>
    <property type="match status" value="1"/>
</dbReference>
<feature type="non-terminal residue" evidence="12">
    <location>
        <position position="1"/>
    </location>
</feature>
<evidence type="ECO:0000259" key="11">
    <source>
        <dbReference type="PROSITE" id="PS51195"/>
    </source>
</evidence>
<dbReference type="GO" id="GO:0016787">
    <property type="term" value="F:hydrolase activity"/>
    <property type="evidence" value="ECO:0007669"/>
    <property type="project" value="UniProtKB-KW"/>
</dbReference>
<reference evidence="12" key="1">
    <citation type="submission" date="2021-06" db="EMBL/GenBank/DDBJ databases">
        <authorList>
            <person name="Kallberg Y."/>
            <person name="Tangrot J."/>
            <person name="Rosling A."/>
        </authorList>
    </citation>
    <scope>NUCLEOTIDE SEQUENCE</scope>
    <source>
        <strain evidence="12">CL551</strain>
    </source>
</reference>
<dbReference type="GO" id="GO:0005524">
    <property type="term" value="F:ATP binding"/>
    <property type="evidence" value="ECO:0007669"/>
    <property type="project" value="UniProtKB-UniRule"/>
</dbReference>
<feature type="region of interest" description="Disordered" evidence="8">
    <location>
        <begin position="41"/>
        <end position="64"/>
    </location>
</feature>
<accession>A0A9N9HSH7</accession>
<keyword evidence="3 7" id="KW-0347">Helicase</keyword>
<evidence type="ECO:0000259" key="9">
    <source>
        <dbReference type="PROSITE" id="PS51192"/>
    </source>
</evidence>
<proteinExistence type="inferred from homology"/>
<comment type="function">
    <text evidence="7">RNA helicase.</text>
</comment>
<keyword evidence="4 7" id="KW-0067">ATP-binding</keyword>
<organism evidence="12 13">
    <name type="scientific">Acaulospora morrowiae</name>
    <dbReference type="NCBI Taxonomy" id="94023"/>
    <lineage>
        <taxon>Eukaryota</taxon>
        <taxon>Fungi</taxon>
        <taxon>Fungi incertae sedis</taxon>
        <taxon>Mucoromycota</taxon>
        <taxon>Glomeromycotina</taxon>
        <taxon>Glomeromycetes</taxon>
        <taxon>Diversisporales</taxon>
        <taxon>Acaulosporaceae</taxon>
        <taxon>Acaulospora</taxon>
    </lineage>
</organism>
<evidence type="ECO:0000256" key="8">
    <source>
        <dbReference type="SAM" id="MobiDB-lite"/>
    </source>
</evidence>
<feature type="region of interest" description="Disordered" evidence="8">
    <location>
        <begin position="164"/>
        <end position="198"/>
    </location>
</feature>
<evidence type="ECO:0000256" key="5">
    <source>
        <dbReference type="ARBA" id="ARBA00022884"/>
    </source>
</evidence>
<comment type="similarity">
    <text evidence="7">Belongs to the DEAD box helicase family.</text>
</comment>
<name>A0A9N9HSH7_9GLOM</name>